<name>C6H7X1_AJECH</name>
<feature type="region of interest" description="Disordered" evidence="1">
    <location>
        <begin position="1"/>
        <end position="21"/>
    </location>
</feature>
<dbReference type="VEuPathDB" id="FungiDB:HCDG_01532"/>
<gene>
    <name evidence="2" type="ORF">HCDG_01532</name>
</gene>
<dbReference type="HOGENOM" id="CLU_1916452_0_0_1"/>
<accession>C6H7X1</accession>
<dbReference type="Proteomes" id="UP000002624">
    <property type="component" value="Unassembled WGS sequence"/>
</dbReference>
<feature type="compositionally biased region" description="Polar residues" evidence="1">
    <location>
        <begin position="1"/>
        <end position="16"/>
    </location>
</feature>
<protein>
    <submittedName>
        <fullName evidence="2">Uncharacterized protein</fullName>
    </submittedName>
</protein>
<dbReference type="AlphaFoldDB" id="C6H7X1"/>
<feature type="compositionally biased region" description="Polar residues" evidence="1">
    <location>
        <begin position="114"/>
        <end position="132"/>
    </location>
</feature>
<evidence type="ECO:0000313" key="2">
    <source>
        <dbReference type="EMBL" id="EER43502.1"/>
    </source>
</evidence>
<reference evidence="3" key="1">
    <citation type="submission" date="2009-05" db="EMBL/GenBank/DDBJ databases">
        <title>The genome sequence of Ajellomyces capsulatus strain H143.</title>
        <authorList>
            <person name="Champion M."/>
            <person name="Cuomo C.A."/>
            <person name="Ma L.-J."/>
            <person name="Henn M.R."/>
            <person name="Sil A."/>
            <person name="Goldman B."/>
            <person name="Young S.K."/>
            <person name="Kodira C.D."/>
            <person name="Zeng Q."/>
            <person name="Koehrsen M."/>
            <person name="Alvarado L."/>
            <person name="Berlin A.M."/>
            <person name="Borenstein D."/>
            <person name="Chen Z."/>
            <person name="Engels R."/>
            <person name="Freedman E."/>
            <person name="Gellesch M."/>
            <person name="Goldberg J."/>
            <person name="Griggs A."/>
            <person name="Gujja S."/>
            <person name="Heiman D.I."/>
            <person name="Hepburn T.A."/>
            <person name="Howarth C."/>
            <person name="Jen D."/>
            <person name="Larson L."/>
            <person name="Lewis B."/>
            <person name="Mehta T."/>
            <person name="Park D."/>
            <person name="Pearson M."/>
            <person name="Roberts A."/>
            <person name="Saif S."/>
            <person name="Shea T.D."/>
            <person name="Shenoy N."/>
            <person name="Sisk P."/>
            <person name="Stolte C."/>
            <person name="Sykes S."/>
            <person name="Walk T."/>
            <person name="White J."/>
            <person name="Yandava C."/>
            <person name="Klein B."/>
            <person name="McEwen J.G."/>
            <person name="Puccia R."/>
            <person name="Goldman G.H."/>
            <person name="Felipe M.S."/>
            <person name="Nino-Vega G."/>
            <person name="San-Blas G."/>
            <person name="Taylor J.W."/>
            <person name="Mendoza L."/>
            <person name="Galagan J.E."/>
            <person name="Nusbaum C."/>
            <person name="Birren B.W."/>
        </authorList>
    </citation>
    <scope>NUCLEOTIDE SEQUENCE [LARGE SCALE GENOMIC DNA]</scope>
    <source>
        <strain evidence="3">H143</strain>
    </source>
</reference>
<evidence type="ECO:0000313" key="3">
    <source>
        <dbReference type="Proteomes" id="UP000002624"/>
    </source>
</evidence>
<sequence>MLWSWTGESDGTQSGLSAKGVSRPLSVPQLSIEGTGDQFLVGQTVSNLPRMQRRQRWNRLRNVKKDIPEFDYQNNRDIYGIYLGVCRSSNGWRRVVPGGQRAEMAKVESEHDNSVNGRDSAETSSQEANGEV</sequence>
<dbReference type="EMBL" id="GG692420">
    <property type="protein sequence ID" value="EER43502.1"/>
    <property type="molecule type" value="Genomic_DNA"/>
</dbReference>
<organism evidence="2 3">
    <name type="scientific">Ajellomyces capsulatus (strain H143)</name>
    <name type="common">Darling's disease fungus</name>
    <name type="synonym">Histoplasma capsulatum</name>
    <dbReference type="NCBI Taxonomy" id="544712"/>
    <lineage>
        <taxon>Eukaryota</taxon>
        <taxon>Fungi</taxon>
        <taxon>Dikarya</taxon>
        <taxon>Ascomycota</taxon>
        <taxon>Pezizomycotina</taxon>
        <taxon>Eurotiomycetes</taxon>
        <taxon>Eurotiomycetidae</taxon>
        <taxon>Onygenales</taxon>
        <taxon>Ajellomycetaceae</taxon>
        <taxon>Histoplasma</taxon>
    </lineage>
</organism>
<evidence type="ECO:0000256" key="1">
    <source>
        <dbReference type="SAM" id="MobiDB-lite"/>
    </source>
</evidence>
<feature type="region of interest" description="Disordered" evidence="1">
    <location>
        <begin position="105"/>
        <end position="132"/>
    </location>
</feature>
<proteinExistence type="predicted"/>